<dbReference type="Gene3D" id="3.40.50.300">
    <property type="entry name" value="P-loop containing nucleotide triphosphate hydrolases"/>
    <property type="match status" value="1"/>
</dbReference>
<reference evidence="7 8" key="1">
    <citation type="journal article" date="2010" name="Virology">
        <title>A jumbo phage infecting the phytopathogen Ralstonia solanacearum defines a new lineage of the Myoviridae family.</title>
        <authorList>
            <person name="Yamada T."/>
            <person name="Satoh S."/>
            <person name="Ishikawa H."/>
            <person name="Fujiwara A."/>
            <person name="Kawasaki T."/>
            <person name="Fujie M."/>
            <person name="Ogata H."/>
        </authorList>
    </citation>
    <scope>NUCLEOTIDE SEQUENCE [LARGE SCALE GENOMIC DNA]</scope>
</reference>
<keyword evidence="3" id="KW-0067">ATP-binding</keyword>
<dbReference type="GeneID" id="6369749"/>
<dbReference type="SUPFAM" id="SSF52540">
    <property type="entry name" value="P-loop containing nucleoside triphosphate hydrolases"/>
    <property type="match status" value="1"/>
</dbReference>
<dbReference type="GO" id="GO:0006281">
    <property type="term" value="P:DNA repair"/>
    <property type="evidence" value="ECO:0007669"/>
    <property type="project" value="InterPro"/>
</dbReference>
<evidence type="ECO:0000256" key="2">
    <source>
        <dbReference type="ARBA" id="ARBA00022741"/>
    </source>
</evidence>
<feature type="domain" description="RecA-like N-terminal" evidence="6">
    <location>
        <begin position="238"/>
        <end position="319"/>
    </location>
</feature>
<dbReference type="PANTHER" id="PTHR45900:SF1">
    <property type="entry name" value="MITOCHONDRIAL DNA REPAIR PROTEIN RECA HOMOLOG-RELATED"/>
    <property type="match status" value="1"/>
</dbReference>
<dbReference type="KEGG" id="vg:6369749"/>
<evidence type="ECO:0000313" key="8">
    <source>
        <dbReference type="Proteomes" id="UP000001034"/>
    </source>
</evidence>
<dbReference type="GO" id="GO:0003697">
    <property type="term" value="F:single-stranded DNA binding"/>
    <property type="evidence" value="ECO:0007669"/>
    <property type="project" value="InterPro"/>
</dbReference>
<accession>B2ZYC0</accession>
<keyword evidence="2" id="KW-0547">Nucleotide-binding</keyword>
<dbReference type="InterPro" id="IPR049428">
    <property type="entry name" value="RecA-like_N"/>
</dbReference>
<dbReference type="GO" id="GO:0005524">
    <property type="term" value="F:ATP binding"/>
    <property type="evidence" value="ECO:0007669"/>
    <property type="project" value="UniProtKB-KW"/>
</dbReference>
<dbReference type="InterPro" id="IPR027417">
    <property type="entry name" value="P-loop_NTPase"/>
</dbReference>
<comment type="similarity">
    <text evidence="1">Belongs to the RecA family.</text>
</comment>
<protein>
    <submittedName>
        <fullName evidence="7">Rec A-like recombinase</fullName>
    </submittedName>
</protein>
<dbReference type="Proteomes" id="UP000001034">
    <property type="component" value="Segment"/>
</dbReference>
<dbReference type="RefSeq" id="YP_001950100.1">
    <property type="nucleotide sequence ID" value="NC_010811.2"/>
</dbReference>
<dbReference type="EMBL" id="AB366653">
    <property type="protein sequence ID" value="BAG41670.1"/>
    <property type="molecule type" value="Genomic_DNA"/>
</dbReference>
<evidence type="ECO:0000256" key="3">
    <source>
        <dbReference type="ARBA" id="ARBA00022840"/>
    </source>
</evidence>
<dbReference type="OrthoDB" id="16987at10239"/>
<evidence type="ECO:0000259" key="6">
    <source>
        <dbReference type="Pfam" id="PF00154"/>
    </source>
</evidence>
<evidence type="ECO:0000256" key="4">
    <source>
        <dbReference type="ARBA" id="ARBA00023172"/>
    </source>
</evidence>
<dbReference type="PANTHER" id="PTHR45900">
    <property type="entry name" value="RECA"/>
    <property type="match status" value="1"/>
</dbReference>
<keyword evidence="4" id="KW-0233">DNA recombination</keyword>
<evidence type="ECO:0000256" key="1">
    <source>
        <dbReference type="ARBA" id="ARBA00009391"/>
    </source>
</evidence>
<dbReference type="GO" id="GO:0006310">
    <property type="term" value="P:DNA recombination"/>
    <property type="evidence" value="ECO:0007669"/>
    <property type="project" value="UniProtKB-KW"/>
</dbReference>
<feature type="region of interest" description="Disordered" evidence="5">
    <location>
        <begin position="1"/>
        <end position="29"/>
    </location>
</feature>
<sequence>MATKKQVKQKEAPAAKKGKRAAADAGDSPKMSKATFDYFSMMTDTMDEISKRQGVDTDLMDNVKPLSTGLLAYDLILGGGIRPAMYTSAGFEQGGKTTGAIALMAAAVKAGIPTAFWDYEGSTANSLDYVGNILQTMGVKQGPKELFGVKDPATGKWTTPPRVRYIAETRGEKFFDWLAEMLRDMPDKKFVANKWWLVFDESNKKHKAAYSQQADANMARKYGKGLWVPTEDGSLQALILVDSYPAMNPEANDNEEANNSLGLHARFFAKHLPRVKGRLAQKMVAMVGVNQLREVPMAMYGPKEKEACGQALRFNSDVRNWWNSRASGMPFNAKFDGEERVEIEPSADGGKDRYRYVQVVNKKNKLANPGRKMWVRIWVSDSSGKARGFDPFFDTMHYLQSTGQLTAKNRKNMFLDLEGMGAAKRSIDWGTLKKWVLGSKEEKTKISQALGYKPMDLRAFCFKQVATGKGERCTTPSRTPR</sequence>
<keyword evidence="8" id="KW-1185">Reference proteome</keyword>
<proteinExistence type="inferred from homology"/>
<dbReference type="Pfam" id="PF00154">
    <property type="entry name" value="RecA_N"/>
    <property type="match status" value="1"/>
</dbReference>
<name>B2ZYC0_9CAUD</name>
<evidence type="ECO:0000313" key="7">
    <source>
        <dbReference type="EMBL" id="BAG41670.1"/>
    </source>
</evidence>
<organism evidence="7 8">
    <name type="scientific">Ralstonia phage phiRSL1</name>
    <dbReference type="NCBI Taxonomy" id="1980924"/>
    <lineage>
        <taxon>Viruses</taxon>
        <taxon>Duplodnaviria</taxon>
        <taxon>Heunggongvirae</taxon>
        <taxon>Uroviricota</taxon>
        <taxon>Caudoviricetes</taxon>
        <taxon>Mieseafarmvirus</taxon>
        <taxon>Mieseafarmvirus RSL1</taxon>
    </lineage>
</organism>
<evidence type="ECO:0000256" key="5">
    <source>
        <dbReference type="SAM" id="MobiDB-lite"/>
    </source>
</evidence>
<dbReference type="InterPro" id="IPR013765">
    <property type="entry name" value="DNA_recomb/repair_RecA"/>
</dbReference>